<keyword evidence="2" id="KW-0812">Transmembrane</keyword>
<keyword evidence="2" id="KW-1133">Transmembrane helix</keyword>
<sequence length="429" mass="46841">MIVPLRGTTVVTLAILTSLLFITCISFSFIGADADGPPFVPVLNAIAHASPGVVLIGESVDVDIDEPALTIRWSIVACGKDFMLPGSVGLHGTDACGLPASGMHIYVDSDSHPSATYDPSQIPFDKESGHRRSIQNMVQFDSDHVLDAHEDHLYPFDTYKLSSTIRAVGFDNQTVIPIQKLTTINITSNFDIYTVDLESYSTFENGTTGSSRDIDIQISRPNEARFFALLLFVTSWILAHVTIGHVLIARRLHGLRSVFPHLVSSGAILVAIPQLRSSMPDAPGLNGVLIDSIGYFPQMVIVSLSTIGLLLILVAHEFDVMRNRSYGYGAAGPGVQEIIIPSTPPRRASMAPQLPRPPSSPTANSTSMEIAQWEMRRLMKQLRGDYVFPPVKSSHRLMPSEAPKASHRRVKTMSKIMEAGEVSHWSDSE</sequence>
<evidence type="ECO:0000313" key="3">
    <source>
        <dbReference type="EMBL" id="KJA21180.1"/>
    </source>
</evidence>
<keyword evidence="2" id="KW-0472">Membrane</keyword>
<accession>A0A0D2PMY1</accession>
<dbReference type="Pfam" id="PF14494">
    <property type="entry name" value="DUF4436"/>
    <property type="match status" value="1"/>
</dbReference>
<proteinExistence type="predicted"/>
<reference evidence="4" key="1">
    <citation type="submission" date="2014-04" db="EMBL/GenBank/DDBJ databases">
        <title>Evolutionary Origins and Diversification of the Mycorrhizal Mutualists.</title>
        <authorList>
            <consortium name="DOE Joint Genome Institute"/>
            <consortium name="Mycorrhizal Genomics Consortium"/>
            <person name="Kohler A."/>
            <person name="Kuo A."/>
            <person name="Nagy L.G."/>
            <person name="Floudas D."/>
            <person name="Copeland A."/>
            <person name="Barry K.W."/>
            <person name="Cichocki N."/>
            <person name="Veneault-Fourrey C."/>
            <person name="LaButti K."/>
            <person name="Lindquist E.A."/>
            <person name="Lipzen A."/>
            <person name="Lundell T."/>
            <person name="Morin E."/>
            <person name="Murat C."/>
            <person name="Riley R."/>
            <person name="Ohm R."/>
            <person name="Sun H."/>
            <person name="Tunlid A."/>
            <person name="Henrissat B."/>
            <person name="Grigoriev I.V."/>
            <person name="Hibbett D.S."/>
            <person name="Martin F."/>
        </authorList>
    </citation>
    <scope>NUCLEOTIDE SEQUENCE [LARGE SCALE GENOMIC DNA]</scope>
    <source>
        <strain evidence="4">FD-334 SS-4</strain>
    </source>
</reference>
<dbReference type="AlphaFoldDB" id="A0A0D2PMY1"/>
<dbReference type="STRING" id="945553.A0A0D2PMY1"/>
<feature type="region of interest" description="Disordered" evidence="1">
    <location>
        <begin position="346"/>
        <end position="366"/>
    </location>
</feature>
<protein>
    <submittedName>
        <fullName evidence="3">Uncharacterized protein</fullName>
    </submittedName>
</protein>
<organism evidence="3 4">
    <name type="scientific">Hypholoma sublateritium (strain FD-334 SS-4)</name>
    <dbReference type="NCBI Taxonomy" id="945553"/>
    <lineage>
        <taxon>Eukaryota</taxon>
        <taxon>Fungi</taxon>
        <taxon>Dikarya</taxon>
        <taxon>Basidiomycota</taxon>
        <taxon>Agaricomycotina</taxon>
        <taxon>Agaricomycetes</taxon>
        <taxon>Agaricomycetidae</taxon>
        <taxon>Agaricales</taxon>
        <taxon>Agaricineae</taxon>
        <taxon>Strophariaceae</taxon>
        <taxon>Hypholoma</taxon>
    </lineage>
</organism>
<feature type="transmembrane region" description="Helical" evidence="2">
    <location>
        <begin position="226"/>
        <end position="248"/>
    </location>
</feature>
<dbReference type="OMA" id="NAMPDAP"/>
<evidence type="ECO:0000313" key="4">
    <source>
        <dbReference type="Proteomes" id="UP000054270"/>
    </source>
</evidence>
<dbReference type="Proteomes" id="UP000054270">
    <property type="component" value="Unassembled WGS sequence"/>
</dbReference>
<dbReference type="OrthoDB" id="2117972at2759"/>
<keyword evidence="4" id="KW-1185">Reference proteome</keyword>
<dbReference type="EMBL" id="KN817560">
    <property type="protein sequence ID" value="KJA21180.1"/>
    <property type="molecule type" value="Genomic_DNA"/>
</dbReference>
<evidence type="ECO:0000256" key="1">
    <source>
        <dbReference type="SAM" id="MobiDB-lite"/>
    </source>
</evidence>
<name>A0A0D2PMY1_HYPSF</name>
<dbReference type="InterPro" id="IPR027948">
    <property type="entry name" value="DUF4436"/>
</dbReference>
<feature type="transmembrane region" description="Helical" evidence="2">
    <location>
        <begin position="295"/>
        <end position="315"/>
    </location>
</feature>
<gene>
    <name evidence="3" type="ORF">HYPSUDRAFT_141012</name>
</gene>
<evidence type="ECO:0000256" key="2">
    <source>
        <dbReference type="SAM" id="Phobius"/>
    </source>
</evidence>